<dbReference type="GO" id="GO:0005886">
    <property type="term" value="C:plasma membrane"/>
    <property type="evidence" value="ECO:0007669"/>
    <property type="project" value="UniProtKB-SubCell"/>
</dbReference>
<gene>
    <name evidence="7" type="ORF">DBO85_12125</name>
</gene>
<proteinExistence type="predicted"/>
<dbReference type="AlphaFoldDB" id="A0A2T5P8M8"/>
<dbReference type="PANTHER" id="PTHR33931:SF2">
    <property type="entry name" value="HOLIN-LIKE PROTEIN CIDA"/>
    <property type="match status" value="1"/>
</dbReference>
<dbReference type="Pfam" id="PF03788">
    <property type="entry name" value="LrgA"/>
    <property type="match status" value="1"/>
</dbReference>
<dbReference type="OrthoDB" id="6120945at2"/>
<keyword evidence="5 6" id="KW-0472">Membrane</keyword>
<keyword evidence="3 6" id="KW-0812">Transmembrane</keyword>
<evidence type="ECO:0000313" key="8">
    <source>
        <dbReference type="Proteomes" id="UP000244064"/>
    </source>
</evidence>
<evidence type="ECO:0000313" key="7">
    <source>
        <dbReference type="EMBL" id="PTU74098.1"/>
    </source>
</evidence>
<keyword evidence="4 6" id="KW-1133">Transmembrane helix</keyword>
<dbReference type="PANTHER" id="PTHR33931">
    <property type="entry name" value="HOLIN-LIKE PROTEIN CIDA-RELATED"/>
    <property type="match status" value="1"/>
</dbReference>
<feature type="transmembrane region" description="Helical" evidence="6">
    <location>
        <begin position="30"/>
        <end position="47"/>
    </location>
</feature>
<keyword evidence="2" id="KW-1003">Cell membrane</keyword>
<evidence type="ECO:0000256" key="6">
    <source>
        <dbReference type="SAM" id="Phobius"/>
    </source>
</evidence>
<evidence type="ECO:0000256" key="3">
    <source>
        <dbReference type="ARBA" id="ARBA00022692"/>
    </source>
</evidence>
<sequence>MLLRGLTWLVVFQLLGTLLSVLLLPQLPGPILGMLLLLFFLMLRGRVGEPLAEASTNLLRYLPLMLVPPATAVMLHVDLIAREIWAIAGALVGSVLLSMALTGWLMQRLIERQARRRGEP</sequence>
<evidence type="ECO:0000256" key="1">
    <source>
        <dbReference type="ARBA" id="ARBA00004651"/>
    </source>
</evidence>
<evidence type="ECO:0000256" key="2">
    <source>
        <dbReference type="ARBA" id="ARBA00022475"/>
    </source>
</evidence>
<comment type="caution">
    <text evidence="7">The sequence shown here is derived from an EMBL/GenBank/DDBJ whole genome shotgun (WGS) entry which is preliminary data.</text>
</comment>
<feature type="transmembrane region" description="Helical" evidence="6">
    <location>
        <begin position="59"/>
        <end position="78"/>
    </location>
</feature>
<keyword evidence="8" id="KW-1185">Reference proteome</keyword>
<feature type="transmembrane region" description="Helical" evidence="6">
    <location>
        <begin position="84"/>
        <end position="106"/>
    </location>
</feature>
<organism evidence="7 8">
    <name type="scientific">Pseudomonas mangrovi</name>
    <dbReference type="NCBI Taxonomy" id="2161748"/>
    <lineage>
        <taxon>Bacteria</taxon>
        <taxon>Pseudomonadati</taxon>
        <taxon>Pseudomonadota</taxon>
        <taxon>Gammaproteobacteria</taxon>
        <taxon>Pseudomonadales</taxon>
        <taxon>Pseudomonadaceae</taxon>
        <taxon>Pseudomonas</taxon>
    </lineage>
</organism>
<dbReference type="EMBL" id="QASN01000019">
    <property type="protein sequence ID" value="PTU74098.1"/>
    <property type="molecule type" value="Genomic_DNA"/>
</dbReference>
<evidence type="ECO:0000256" key="5">
    <source>
        <dbReference type="ARBA" id="ARBA00023136"/>
    </source>
</evidence>
<comment type="subcellular location">
    <subcellularLocation>
        <location evidence="1">Cell membrane</location>
        <topology evidence="1">Multi-pass membrane protein</topology>
    </subcellularLocation>
</comment>
<evidence type="ECO:0000256" key="4">
    <source>
        <dbReference type="ARBA" id="ARBA00022989"/>
    </source>
</evidence>
<reference evidence="7 8" key="1">
    <citation type="submission" date="2018-04" db="EMBL/GenBank/DDBJ databases">
        <title>Pseudomonas sp. nov., isolated from mangrove soil.</title>
        <authorList>
            <person name="Chen C."/>
        </authorList>
    </citation>
    <scope>NUCLEOTIDE SEQUENCE [LARGE SCALE GENOMIC DNA]</scope>
    <source>
        <strain evidence="7 8">TC-11</strain>
    </source>
</reference>
<dbReference type="Proteomes" id="UP000244064">
    <property type="component" value="Unassembled WGS sequence"/>
</dbReference>
<name>A0A2T5P8M8_9PSED</name>
<protein>
    <submittedName>
        <fullName evidence="7">CidA/LrgA family protein</fullName>
    </submittedName>
</protein>
<accession>A0A2T5P8M8</accession>
<feature type="transmembrane region" description="Helical" evidence="6">
    <location>
        <begin position="7"/>
        <end position="24"/>
    </location>
</feature>
<dbReference type="InterPro" id="IPR005538">
    <property type="entry name" value="LrgA/CidA"/>
</dbReference>
<dbReference type="RefSeq" id="WP_108107532.1">
    <property type="nucleotide sequence ID" value="NZ_QASN01000019.1"/>
</dbReference>